<feature type="compositionally biased region" description="Basic and acidic residues" evidence="1">
    <location>
        <begin position="222"/>
        <end position="231"/>
    </location>
</feature>
<evidence type="ECO:0000313" key="2">
    <source>
        <dbReference type="EMBL" id="SFI85169.1"/>
    </source>
</evidence>
<dbReference type="EMBL" id="FOQH01000010">
    <property type="protein sequence ID" value="SFI85169.1"/>
    <property type="molecule type" value="Genomic_DNA"/>
</dbReference>
<dbReference type="AlphaFoldDB" id="A0A1I3LK49"/>
<protein>
    <submittedName>
        <fullName evidence="2">Uncharacterized protein</fullName>
    </submittedName>
</protein>
<feature type="compositionally biased region" description="Basic residues" evidence="1">
    <location>
        <begin position="193"/>
        <end position="203"/>
    </location>
</feature>
<feature type="region of interest" description="Disordered" evidence="1">
    <location>
        <begin position="188"/>
        <end position="289"/>
    </location>
</feature>
<reference evidence="2 3" key="1">
    <citation type="submission" date="2016-10" db="EMBL/GenBank/DDBJ databases">
        <authorList>
            <person name="de Groot N.N."/>
        </authorList>
    </citation>
    <scope>NUCLEOTIDE SEQUENCE [LARGE SCALE GENOMIC DNA]</scope>
    <source>
        <strain evidence="2 3">CGMCC 1.11030</strain>
    </source>
</reference>
<feature type="region of interest" description="Disordered" evidence="1">
    <location>
        <begin position="105"/>
        <end position="126"/>
    </location>
</feature>
<feature type="region of interest" description="Disordered" evidence="1">
    <location>
        <begin position="1"/>
        <end position="34"/>
    </location>
</feature>
<evidence type="ECO:0000313" key="3">
    <source>
        <dbReference type="Proteomes" id="UP000199377"/>
    </source>
</evidence>
<accession>A0A1I3LK49</accession>
<feature type="compositionally biased region" description="Basic residues" evidence="1">
    <location>
        <begin position="277"/>
        <end position="289"/>
    </location>
</feature>
<name>A0A1I3LK49_9RHOB</name>
<feature type="compositionally biased region" description="Basic and acidic residues" evidence="1">
    <location>
        <begin position="1"/>
        <end position="10"/>
    </location>
</feature>
<gene>
    <name evidence="2" type="ORF">SAMN05216258_11071</name>
</gene>
<evidence type="ECO:0000256" key="1">
    <source>
        <dbReference type="SAM" id="MobiDB-lite"/>
    </source>
</evidence>
<dbReference type="Proteomes" id="UP000199377">
    <property type="component" value="Unassembled WGS sequence"/>
</dbReference>
<keyword evidence="3" id="KW-1185">Reference proteome</keyword>
<sequence>MGVREALADRRLRRRRRAAPCGSSGRRAIRERSSSFRVTASWPGRCCLPPSTMTGAPSPLRWWRRDGAQGRGVRRSPPGRSGRGGSAAEEPGAQLLSVEGCAERGEPSACGRLSGRRLERERPRQLPRVGEGAYPGLIACGGRRVVSVRCRVDLPRRSARSPQLERRQPPRCADRVLPVGMLDQRRGKALSSRARHAPSKLRGRQPSGGWTRRRAAVAAGRGDARAVEPHRVSSRLLHPSSGYRQAFQRGPRIGQGGDARPAGGWRSTRVGQPDRYRRSRRGRRHGLLR</sequence>
<proteinExistence type="predicted"/>
<feature type="region of interest" description="Disordered" evidence="1">
    <location>
        <begin position="49"/>
        <end position="91"/>
    </location>
</feature>
<organism evidence="2 3">
    <name type="scientific">Albimonas pacifica</name>
    <dbReference type="NCBI Taxonomy" id="1114924"/>
    <lineage>
        <taxon>Bacteria</taxon>
        <taxon>Pseudomonadati</taxon>
        <taxon>Pseudomonadota</taxon>
        <taxon>Alphaproteobacteria</taxon>
        <taxon>Rhodobacterales</taxon>
        <taxon>Paracoccaceae</taxon>
        <taxon>Albimonas</taxon>
    </lineage>
</organism>